<keyword evidence="3" id="KW-1185">Reference proteome</keyword>
<feature type="compositionally biased region" description="Low complexity" evidence="1">
    <location>
        <begin position="33"/>
        <end position="49"/>
    </location>
</feature>
<dbReference type="EMBL" id="BMNZ01000006">
    <property type="protein sequence ID" value="GGN02392.1"/>
    <property type="molecule type" value="Genomic_DNA"/>
</dbReference>
<feature type="region of interest" description="Disordered" evidence="1">
    <location>
        <begin position="28"/>
        <end position="90"/>
    </location>
</feature>
<sequence length="162" mass="16473">MPVTFGAAKGPAVHCTLGLVSDTVPESGVAASAGAATPRAKTRPAAATTGRERDGVLGDSVGNMRAAPGSKEGDTPEMSGRGRRATTGVLARPVQRLTRAGGYVPEGQQVVSKCWVHAGRALDAGLTSRVGRDGRLDASACAGDQTDTWHRSQTVVADGRPA</sequence>
<gene>
    <name evidence="2" type="ORF">GCM10009721_32010</name>
</gene>
<evidence type="ECO:0000313" key="2">
    <source>
        <dbReference type="EMBL" id="GGN02392.1"/>
    </source>
</evidence>
<organism evidence="2 3">
    <name type="scientific">Terrabacter tumescens</name>
    <dbReference type="NCBI Taxonomy" id="60443"/>
    <lineage>
        <taxon>Bacteria</taxon>
        <taxon>Bacillati</taxon>
        <taxon>Actinomycetota</taxon>
        <taxon>Actinomycetes</taxon>
        <taxon>Micrococcales</taxon>
        <taxon>Intrasporangiaceae</taxon>
        <taxon>Terrabacter</taxon>
    </lineage>
</organism>
<proteinExistence type="predicted"/>
<reference evidence="3" key="1">
    <citation type="journal article" date="2019" name="Int. J. Syst. Evol. Microbiol.">
        <title>The Global Catalogue of Microorganisms (GCM) 10K type strain sequencing project: providing services to taxonomists for standard genome sequencing and annotation.</title>
        <authorList>
            <consortium name="The Broad Institute Genomics Platform"/>
            <consortium name="The Broad Institute Genome Sequencing Center for Infectious Disease"/>
            <person name="Wu L."/>
            <person name="Ma J."/>
        </authorList>
    </citation>
    <scope>NUCLEOTIDE SEQUENCE [LARGE SCALE GENOMIC DNA]</scope>
    <source>
        <strain evidence="3">JCM 1365</strain>
    </source>
</reference>
<accession>A0ABQ2I6Y5</accession>
<evidence type="ECO:0000256" key="1">
    <source>
        <dbReference type="SAM" id="MobiDB-lite"/>
    </source>
</evidence>
<dbReference type="Proteomes" id="UP000623461">
    <property type="component" value="Unassembled WGS sequence"/>
</dbReference>
<comment type="caution">
    <text evidence="2">The sequence shown here is derived from an EMBL/GenBank/DDBJ whole genome shotgun (WGS) entry which is preliminary data.</text>
</comment>
<evidence type="ECO:0000313" key="3">
    <source>
        <dbReference type="Proteomes" id="UP000623461"/>
    </source>
</evidence>
<name>A0ABQ2I6Y5_9MICO</name>
<protein>
    <submittedName>
        <fullName evidence="2">Uncharacterized protein</fullName>
    </submittedName>
</protein>